<comment type="caution">
    <text evidence="1">The sequence shown here is derived from an EMBL/GenBank/DDBJ whole genome shotgun (WGS) entry which is preliminary data.</text>
</comment>
<gene>
    <name evidence="1" type="ORF">DPEC_G00149050</name>
</gene>
<dbReference type="Proteomes" id="UP001157502">
    <property type="component" value="Chromosome 12"/>
</dbReference>
<dbReference type="EMBL" id="CM055739">
    <property type="protein sequence ID" value="KAJ8003508.1"/>
    <property type="molecule type" value="Genomic_DNA"/>
</dbReference>
<keyword evidence="2" id="KW-1185">Reference proteome</keyword>
<accession>A0ACC2GIE6</accession>
<evidence type="ECO:0000313" key="1">
    <source>
        <dbReference type="EMBL" id="KAJ8003508.1"/>
    </source>
</evidence>
<proteinExistence type="predicted"/>
<organism evidence="1 2">
    <name type="scientific">Dallia pectoralis</name>
    <name type="common">Alaska blackfish</name>
    <dbReference type="NCBI Taxonomy" id="75939"/>
    <lineage>
        <taxon>Eukaryota</taxon>
        <taxon>Metazoa</taxon>
        <taxon>Chordata</taxon>
        <taxon>Craniata</taxon>
        <taxon>Vertebrata</taxon>
        <taxon>Euteleostomi</taxon>
        <taxon>Actinopterygii</taxon>
        <taxon>Neopterygii</taxon>
        <taxon>Teleostei</taxon>
        <taxon>Protacanthopterygii</taxon>
        <taxon>Esociformes</taxon>
        <taxon>Umbridae</taxon>
        <taxon>Dallia</taxon>
    </lineage>
</organism>
<name>A0ACC2GIE6_DALPE</name>
<reference evidence="1" key="1">
    <citation type="submission" date="2021-05" db="EMBL/GenBank/DDBJ databases">
        <authorList>
            <person name="Pan Q."/>
            <person name="Jouanno E."/>
            <person name="Zahm M."/>
            <person name="Klopp C."/>
            <person name="Cabau C."/>
            <person name="Louis A."/>
            <person name="Berthelot C."/>
            <person name="Parey E."/>
            <person name="Roest Crollius H."/>
            <person name="Montfort J."/>
            <person name="Robinson-Rechavi M."/>
            <person name="Bouchez O."/>
            <person name="Lampietro C."/>
            <person name="Lopez Roques C."/>
            <person name="Donnadieu C."/>
            <person name="Postlethwait J."/>
            <person name="Bobe J."/>
            <person name="Dillon D."/>
            <person name="Chandos A."/>
            <person name="von Hippel F."/>
            <person name="Guiguen Y."/>
        </authorList>
    </citation>
    <scope>NUCLEOTIDE SEQUENCE</scope>
    <source>
        <strain evidence="1">YG-Jan2019</strain>
    </source>
</reference>
<sequence length="103" mass="11154">MLVPRPICVHYNRGGTFIPGSFGVSDTVGPAPKLRQGAHRRVAGVRSSAWCVELKDCTAAKGRNITESTTLPSGSGGYTDDSRNAFPFYRFETMTPHTGTLHQ</sequence>
<protein>
    <submittedName>
        <fullName evidence="1">Uncharacterized protein</fullName>
    </submittedName>
</protein>
<evidence type="ECO:0000313" key="2">
    <source>
        <dbReference type="Proteomes" id="UP001157502"/>
    </source>
</evidence>